<dbReference type="EMBL" id="JH001293">
    <property type="protein sequence ID" value="EGV99821.1"/>
    <property type="molecule type" value="Genomic_DNA"/>
</dbReference>
<sequence length="62" mass="6876">MTTKLLLEFVPSSYFPFLHSRSVHSSSDRVKSSRLERLCPCGGLVTQMGLRGQLGPSRLDVP</sequence>
<dbReference type="InParanoid" id="G3I5C0"/>
<dbReference type="AlphaFoldDB" id="G3I5C0"/>
<dbReference type="Proteomes" id="UP000001075">
    <property type="component" value="Unassembled WGS sequence"/>
</dbReference>
<name>G3I5C0_CRIGR</name>
<evidence type="ECO:0000313" key="1">
    <source>
        <dbReference type="EMBL" id="EGV99821.1"/>
    </source>
</evidence>
<reference evidence="2" key="1">
    <citation type="journal article" date="2011" name="Nat. Biotechnol.">
        <title>The genomic sequence of the Chinese hamster ovary (CHO)-K1 cell line.</title>
        <authorList>
            <person name="Xu X."/>
            <person name="Nagarajan H."/>
            <person name="Lewis N.E."/>
            <person name="Pan S."/>
            <person name="Cai Z."/>
            <person name="Liu X."/>
            <person name="Chen W."/>
            <person name="Xie M."/>
            <person name="Wang W."/>
            <person name="Hammond S."/>
            <person name="Andersen M.R."/>
            <person name="Neff N."/>
            <person name="Passarelli B."/>
            <person name="Koh W."/>
            <person name="Fan H.C."/>
            <person name="Wang J."/>
            <person name="Gui Y."/>
            <person name="Lee K.H."/>
            <person name="Betenbaugh M.J."/>
            <person name="Quake S.R."/>
            <person name="Famili I."/>
            <person name="Palsson B.O."/>
            <person name="Wang J."/>
        </authorList>
    </citation>
    <scope>NUCLEOTIDE SEQUENCE [LARGE SCALE GENOMIC DNA]</scope>
    <source>
        <strain evidence="2">CHO K1 cell line</strain>
    </source>
</reference>
<accession>G3I5C0</accession>
<proteinExistence type="predicted"/>
<protein>
    <submittedName>
        <fullName evidence="1">Uncharacterized protein</fullName>
    </submittedName>
</protein>
<gene>
    <name evidence="1" type="ORF">I79_018664</name>
</gene>
<evidence type="ECO:0000313" key="2">
    <source>
        <dbReference type="Proteomes" id="UP000001075"/>
    </source>
</evidence>
<organism evidence="1 2">
    <name type="scientific">Cricetulus griseus</name>
    <name type="common">Chinese hamster</name>
    <name type="synonym">Cricetulus barabensis griseus</name>
    <dbReference type="NCBI Taxonomy" id="10029"/>
    <lineage>
        <taxon>Eukaryota</taxon>
        <taxon>Metazoa</taxon>
        <taxon>Chordata</taxon>
        <taxon>Craniata</taxon>
        <taxon>Vertebrata</taxon>
        <taxon>Euteleostomi</taxon>
        <taxon>Mammalia</taxon>
        <taxon>Eutheria</taxon>
        <taxon>Euarchontoglires</taxon>
        <taxon>Glires</taxon>
        <taxon>Rodentia</taxon>
        <taxon>Myomorpha</taxon>
        <taxon>Muroidea</taxon>
        <taxon>Cricetidae</taxon>
        <taxon>Cricetinae</taxon>
        <taxon>Cricetulus</taxon>
    </lineage>
</organism>